<name>A0A1H4IKB1_RHOJO</name>
<dbReference type="InterPro" id="IPR027417">
    <property type="entry name" value="P-loop_NTPase"/>
</dbReference>
<dbReference type="AlphaFoldDB" id="A0A1H4IKB1"/>
<dbReference type="CDD" id="cd03215">
    <property type="entry name" value="ABC_Carb_Monos_II"/>
    <property type="match status" value="1"/>
</dbReference>
<evidence type="ECO:0000256" key="4">
    <source>
        <dbReference type="ARBA" id="ARBA00022840"/>
    </source>
</evidence>
<dbReference type="PROSITE" id="PS00211">
    <property type="entry name" value="ABC_TRANSPORTER_1"/>
    <property type="match status" value="1"/>
</dbReference>
<sequence length="519" mass="55360">MRAIPVLVPQGTGLSESLVPFVEVRGVSKRYPGVLALDNASVAIHPGEVLSLTGENGSGKSTLAKIIGGVEQPDRGTIVVNGVERKIANPVAARSLGIVMISQELTLAPQLSVAENVLMGRLPRTSRRTVDWREMRRRARKELDALGVDVGVDVRVGDLSVELQQGIEIARAVSAKARLLILDEATSSLSEPATDRLLELVREQSEGGTAVIMISHRMPELYSTAHKATVLRDGRTIGTVPLPETPEQNLVQMMVGRELTDYYGRRDVTPGDIVLQVRDLASADGRLKATSFDVRSGEVLGIAGLVGSGKAELGLALGGAIPATGDITVNGQPLRPGDPRRSSSAGIGFVPDDRKRSALLPTRSVAENMSFPWLRTLTRAGIVPVGEEMRRVQSALSEYGVKTSSSSKRITLLSGGNQQKAILGRTFALGFPVYILSEPTRGVDVGSKTQIYALLQRLVERGAAVIVISSELPEILGLADRVLVYFQGAVHGEVSGEALTETVLNDIAISGHIHSEQVL</sequence>
<dbReference type="SUPFAM" id="SSF52540">
    <property type="entry name" value="P-loop containing nucleoside triphosphate hydrolases"/>
    <property type="match status" value="2"/>
</dbReference>
<evidence type="ECO:0000313" key="6">
    <source>
        <dbReference type="EMBL" id="SEB34521.1"/>
    </source>
</evidence>
<keyword evidence="1" id="KW-0813">Transport</keyword>
<organism evidence="6 7">
    <name type="scientific">Rhodococcus jostii</name>
    <dbReference type="NCBI Taxonomy" id="132919"/>
    <lineage>
        <taxon>Bacteria</taxon>
        <taxon>Bacillati</taxon>
        <taxon>Actinomycetota</taxon>
        <taxon>Actinomycetes</taxon>
        <taxon>Mycobacteriales</taxon>
        <taxon>Nocardiaceae</taxon>
        <taxon>Rhodococcus</taxon>
    </lineage>
</organism>
<evidence type="ECO:0000256" key="1">
    <source>
        <dbReference type="ARBA" id="ARBA00022448"/>
    </source>
</evidence>
<dbReference type="InterPro" id="IPR003593">
    <property type="entry name" value="AAA+_ATPase"/>
</dbReference>
<evidence type="ECO:0000313" key="7">
    <source>
        <dbReference type="Proteomes" id="UP000183407"/>
    </source>
</evidence>
<keyword evidence="2" id="KW-0677">Repeat</keyword>
<dbReference type="InterPro" id="IPR050107">
    <property type="entry name" value="ABC_carbohydrate_import_ATPase"/>
</dbReference>
<evidence type="ECO:0000256" key="3">
    <source>
        <dbReference type="ARBA" id="ARBA00022741"/>
    </source>
</evidence>
<dbReference type="PANTHER" id="PTHR43790:SF9">
    <property type="entry name" value="GALACTOFURANOSE TRANSPORTER ATP-BINDING PROTEIN YTFR"/>
    <property type="match status" value="1"/>
</dbReference>
<dbReference type="OrthoDB" id="7757085at2"/>
<evidence type="ECO:0000256" key="2">
    <source>
        <dbReference type="ARBA" id="ARBA00022737"/>
    </source>
</evidence>
<dbReference type="Gene3D" id="3.40.50.300">
    <property type="entry name" value="P-loop containing nucleotide triphosphate hydrolases"/>
    <property type="match status" value="2"/>
</dbReference>
<dbReference type="GO" id="GO:0016887">
    <property type="term" value="F:ATP hydrolysis activity"/>
    <property type="evidence" value="ECO:0007669"/>
    <property type="project" value="InterPro"/>
</dbReference>
<keyword evidence="3" id="KW-0547">Nucleotide-binding</keyword>
<evidence type="ECO:0000259" key="5">
    <source>
        <dbReference type="PROSITE" id="PS50893"/>
    </source>
</evidence>
<dbReference type="PROSITE" id="PS50893">
    <property type="entry name" value="ABC_TRANSPORTER_2"/>
    <property type="match status" value="2"/>
</dbReference>
<keyword evidence="4 6" id="KW-0067">ATP-binding</keyword>
<dbReference type="Proteomes" id="UP000183407">
    <property type="component" value="Unassembled WGS sequence"/>
</dbReference>
<feature type="domain" description="ABC transporter" evidence="5">
    <location>
        <begin position="268"/>
        <end position="512"/>
    </location>
</feature>
<dbReference type="CDD" id="cd03216">
    <property type="entry name" value="ABC_Carb_Monos_I"/>
    <property type="match status" value="1"/>
</dbReference>
<accession>A0A1H4IKB1</accession>
<dbReference type="SMART" id="SM00382">
    <property type="entry name" value="AAA"/>
    <property type="match status" value="2"/>
</dbReference>
<reference evidence="7" key="1">
    <citation type="submission" date="2016-10" db="EMBL/GenBank/DDBJ databases">
        <authorList>
            <person name="Varghese N."/>
        </authorList>
    </citation>
    <scope>NUCLEOTIDE SEQUENCE [LARGE SCALE GENOMIC DNA]</scope>
    <source>
        <strain evidence="7">DSM 44719</strain>
    </source>
</reference>
<dbReference type="PANTHER" id="PTHR43790">
    <property type="entry name" value="CARBOHYDRATE TRANSPORT ATP-BINDING PROTEIN MG119-RELATED"/>
    <property type="match status" value="1"/>
</dbReference>
<dbReference type="InterPro" id="IPR003439">
    <property type="entry name" value="ABC_transporter-like_ATP-bd"/>
</dbReference>
<protein>
    <submittedName>
        <fullName evidence="6">Monosaccharide ABC transporter ATP-binding protein, CUT2 family</fullName>
    </submittedName>
</protein>
<dbReference type="GO" id="GO:0005524">
    <property type="term" value="F:ATP binding"/>
    <property type="evidence" value="ECO:0007669"/>
    <property type="project" value="UniProtKB-KW"/>
</dbReference>
<proteinExistence type="predicted"/>
<dbReference type="InterPro" id="IPR017871">
    <property type="entry name" value="ABC_transporter-like_CS"/>
</dbReference>
<feature type="domain" description="ABC transporter" evidence="5">
    <location>
        <begin position="22"/>
        <end position="258"/>
    </location>
</feature>
<gene>
    <name evidence="6" type="ORF">SAMN04490220_0151</name>
</gene>
<dbReference type="Pfam" id="PF00005">
    <property type="entry name" value="ABC_tran"/>
    <property type="match status" value="2"/>
</dbReference>
<dbReference type="EMBL" id="FNTL01000002">
    <property type="protein sequence ID" value="SEB34521.1"/>
    <property type="molecule type" value="Genomic_DNA"/>
</dbReference>